<name>A0A1X7V8Y9_AMPQE</name>
<dbReference type="OrthoDB" id="300855at2759"/>
<dbReference type="OMA" id="HITICCE"/>
<dbReference type="Gene3D" id="1.25.10.30">
    <property type="entry name" value="IP3 receptor type 1 binding core, RIH domain"/>
    <property type="match status" value="1"/>
</dbReference>
<dbReference type="InParanoid" id="A0A1X7V8Y9"/>
<dbReference type="GO" id="GO:0016020">
    <property type="term" value="C:membrane"/>
    <property type="evidence" value="ECO:0007669"/>
    <property type="project" value="InterPro"/>
</dbReference>
<dbReference type="CDD" id="cd23280">
    <property type="entry name" value="beta-trefoil_MIR_itr-1-like"/>
    <property type="match status" value="1"/>
</dbReference>
<dbReference type="PANTHER" id="PTHR13715">
    <property type="entry name" value="RYANODINE RECEPTOR AND IP3 RECEPTOR"/>
    <property type="match status" value="1"/>
</dbReference>
<evidence type="ECO:0000259" key="1">
    <source>
        <dbReference type="Pfam" id="PF01365"/>
    </source>
</evidence>
<organism evidence="3">
    <name type="scientific">Amphimedon queenslandica</name>
    <name type="common">Sponge</name>
    <dbReference type="NCBI Taxonomy" id="400682"/>
    <lineage>
        <taxon>Eukaryota</taxon>
        <taxon>Metazoa</taxon>
        <taxon>Porifera</taxon>
        <taxon>Demospongiae</taxon>
        <taxon>Heteroscleromorpha</taxon>
        <taxon>Haplosclerida</taxon>
        <taxon>Niphatidae</taxon>
        <taxon>Amphimedon</taxon>
    </lineage>
</organism>
<proteinExistence type="predicted"/>
<protein>
    <submittedName>
        <fullName evidence="3">Uncharacterized protein</fullName>
    </submittedName>
</protein>
<sequence>MHIGLAPLQHVASKKFVKVCSEASKTQSNNLLVSLSEENFEECIFKILPRYKVRSEGDEVRYNDQLKIENIKNQGQYLHCSGPNHTLETARFNVLTDWYVFELNLSATESALTLIPHYSPSVNKHPDKALRAGTCVRLFHSVDECYIVAEGSFAFAKESFASLKGTIVNERSDPIIEDVHCRVRRVDSRKHNAPSTSSNTYWQIEKQEDPRSGGFKLHVMLLLGWTGVGSSIFPLDSWRIWVNGKYVTSRVDIDVTLKEKTSDNDLDTIFSFSPLIEEGEEVLLESYALIQHRRSGQWLHLEKKNSYTRKGFDPKAEGLAGLEWDSAELLMLTTRKDRGDYDSFTLQEVLFNSSTRRKKLSKLVHECKSNYSEFKHHRCLVTEDLVDKFNYVAGIVPVLTGYIKQLHSKTEGKQKQLVRVKNALVDLKNWISDHKEKNRKNNQKLLRNLRVLEQLHEILKFAEDITFKGLSLHITICCECYNVIKIFLEGDSRKNENYLARFIAFFQQHVRKKLNAEEVLVEFVQNNITIVSKMADTQLSHMIEQFLSTKDPKLLDFLGSLCVCSNRPIPSTQNRLLQELVKRHGEEKFLKTKLDRASQEIYCYYSSSPDQRVSLKALSKDNNEKFYHLLKGQLYLMATLCQGNNKKAISALVHTEENPDGYISFDEAITCAKETDIDSKLRKYYIKLILVMFVDCGNNRSFLDNLCYSFVYDDLVQVPYSESGGSQVEALTGAENEHFPALKDWILDTISNNTNLRCESKENSLLKLVLDVLGHLVRYGYYDDIQDVDDLLGPLTELLNGKTDLPSERKMSEVDFKSSTRKKDMPENKGVFDVKVKALEVMELLYRFKFYVKLQKFMYDFQQTQKPERKGRIEAIIDELTPVLLDTLSKLVDTDSEDDDENDKKLYSREIMGAVQEHINYLCDGNAKGGGFAPPNAGGLSLELVLLDLSGYECDELVTGSLNLLTHMYFFEEELFSKAQQTQLLKCDRSLNDYKTVKNKILPDLWQLLRVDASGPNQEKLVSILRQLQSLCVFSSSHLPNKQNQIMLDNFGIVSDIMSFLFEKSDGRVLLKPAAQGDSSGSVGEDLHVFNNCFLLLQYLSIDNMKVKKRIFSRLDDLLQMKLPNTTLPFLADLITEVFTGGPELIMKVKDDQIEKIFEIIISCNYPMAQAQFLVTLEAIVKIEEVDLPLGQNQATIINNFCKLRETVAFCPDLLGKSSTLRIEILNSSEGSSCPDPRLQLLLNLTDMLAACAEGGDLFIESVFQNIFGIDDLIEIISSELPPNCKRPFLRFLTIVYMNTDGDNSSYQNSLSHGALMWAYLSHLANLLENVSKVLSCTSSSDIKILKQDLQTNSRHKVSQSSYPPTTSAAEPVPSIGIAEIPNVTGK</sequence>
<dbReference type="Pfam" id="PF08709">
    <property type="entry name" value="Ins145_P3_rec"/>
    <property type="match status" value="1"/>
</dbReference>
<dbReference type="InterPro" id="IPR000699">
    <property type="entry name" value="RIH_dom"/>
</dbReference>
<dbReference type="SUPFAM" id="SSF100909">
    <property type="entry name" value="IP3 receptor type 1 binding core, domain 2"/>
    <property type="match status" value="1"/>
</dbReference>
<dbReference type="PANTHER" id="PTHR13715:SF99">
    <property type="entry name" value="INOSITOL 1,4,5-TRISPHOSPHATE RECEPTOR-LIKE PROTEIN A"/>
    <property type="match status" value="1"/>
</dbReference>
<dbReference type="EnsemblMetazoa" id="Aqu2.1.36755_001">
    <property type="protein sequence ID" value="Aqu2.1.36755_001"/>
    <property type="gene ID" value="Aqu2.1.36755"/>
</dbReference>
<dbReference type="InterPro" id="IPR015925">
    <property type="entry name" value="Ryanodine_IP3_receptor"/>
</dbReference>
<reference evidence="3" key="1">
    <citation type="submission" date="2017-05" db="UniProtKB">
        <authorList>
            <consortium name="EnsemblMetazoa"/>
        </authorList>
    </citation>
    <scope>IDENTIFICATION</scope>
</reference>
<evidence type="ECO:0000259" key="2">
    <source>
        <dbReference type="Pfam" id="PF08709"/>
    </source>
</evidence>
<dbReference type="SUPFAM" id="SSF82109">
    <property type="entry name" value="MIR domain"/>
    <property type="match status" value="2"/>
</dbReference>
<dbReference type="eggNOG" id="KOG3533">
    <property type="taxonomic scope" value="Eukaryota"/>
</dbReference>
<evidence type="ECO:0000313" key="3">
    <source>
        <dbReference type="EnsemblMetazoa" id="Aqu2.1.36755_001"/>
    </source>
</evidence>
<dbReference type="GO" id="GO:0005262">
    <property type="term" value="F:calcium channel activity"/>
    <property type="evidence" value="ECO:0007669"/>
    <property type="project" value="InterPro"/>
</dbReference>
<feature type="domain" description="Inositol 1,4,5-trisphosphate/ryanodine receptor" evidence="2">
    <location>
        <begin position="8"/>
        <end position="100"/>
    </location>
</feature>
<dbReference type="Pfam" id="PF01365">
    <property type="entry name" value="RYDR_ITPR"/>
    <property type="match status" value="1"/>
</dbReference>
<dbReference type="Gene3D" id="2.80.10.50">
    <property type="match status" value="2"/>
</dbReference>
<dbReference type="InterPro" id="IPR035910">
    <property type="entry name" value="RyR/IP3R_RIH_dom_sf"/>
</dbReference>
<accession>A0A1X7V8Y9</accession>
<dbReference type="InterPro" id="IPR014821">
    <property type="entry name" value="Ins145_P3_rcpt"/>
</dbReference>
<dbReference type="STRING" id="400682.A0A1X7V8Y9"/>
<feature type="domain" description="RIH" evidence="1">
    <location>
        <begin position="435"/>
        <end position="594"/>
    </location>
</feature>
<dbReference type="InterPro" id="IPR036300">
    <property type="entry name" value="MIR_dom_sf"/>
</dbReference>